<dbReference type="InterPro" id="IPR008966">
    <property type="entry name" value="Adhesion_dom_sf"/>
</dbReference>
<comment type="caution">
    <text evidence="7">The sequence shown here is derived from an EMBL/GenBank/DDBJ whole genome shotgun (WGS) entry which is preliminary data.</text>
</comment>
<gene>
    <name evidence="7" type="ORF">EH105704_01_03780</name>
</gene>
<dbReference type="GO" id="GO:0009289">
    <property type="term" value="C:pilus"/>
    <property type="evidence" value="ECO:0007669"/>
    <property type="project" value="UniProtKB-SubCell"/>
</dbReference>
<sequence length="195" mass="20150">MDMKGIKLAVYAAAFISGAVTPAWAAENAAGKIHFTGQIITPSCEIKGDTGHDSTVPLGTYPTTLFTKTGDESPLIPFSIKLTGCPATSEGLSAVQLTFNGATALTGSTTLLDVSSISTLPGTTAATGVGVAVSPIDDSETYIAFDGSEDQVWVRLAIESTTDISADFNARYKSFSNTVTAGPADADLTVNILYR</sequence>
<dbReference type="InterPro" id="IPR000259">
    <property type="entry name" value="Adhesion_dom_fimbrial"/>
</dbReference>
<comment type="similarity">
    <text evidence="2">Belongs to the fimbrial protein family.</text>
</comment>
<dbReference type="PANTHER" id="PTHR33420:SF12">
    <property type="entry name" value="FIMBRIN-LIKE PROTEIN FIMI-RELATED"/>
    <property type="match status" value="1"/>
</dbReference>
<evidence type="ECO:0000256" key="4">
    <source>
        <dbReference type="ARBA" id="ARBA00023263"/>
    </source>
</evidence>
<reference evidence="7 8" key="1">
    <citation type="submission" date="2012-02" db="EMBL/GenBank/DDBJ databases">
        <title>Whole genome shotgun sequence of Escherichia hermannii NBRC 105704.</title>
        <authorList>
            <person name="Yoshida I."/>
            <person name="Hosoyama A."/>
            <person name="Tsuchikane K."/>
            <person name="Katsumata H."/>
            <person name="Yamazaki S."/>
            <person name="Fujita N."/>
        </authorList>
    </citation>
    <scope>NUCLEOTIDE SEQUENCE [LARGE SCALE GENOMIC DNA]</scope>
    <source>
        <strain evidence="7 8">NBRC 105704</strain>
    </source>
</reference>
<organism evidence="7 8">
    <name type="scientific">Atlantibacter hermannii NBRC 105704</name>
    <dbReference type="NCBI Taxonomy" id="1115512"/>
    <lineage>
        <taxon>Bacteria</taxon>
        <taxon>Pseudomonadati</taxon>
        <taxon>Pseudomonadota</taxon>
        <taxon>Gammaproteobacteria</taxon>
        <taxon>Enterobacterales</taxon>
        <taxon>Enterobacteriaceae</taxon>
        <taxon>Atlantibacter</taxon>
    </lineage>
</organism>
<dbReference type="AlphaFoldDB" id="H5UWT8"/>
<dbReference type="PANTHER" id="PTHR33420">
    <property type="entry name" value="FIMBRIAL SUBUNIT ELFA-RELATED"/>
    <property type="match status" value="1"/>
</dbReference>
<dbReference type="InterPro" id="IPR050263">
    <property type="entry name" value="Bact_Fimbrial_Adh_Pro"/>
</dbReference>
<comment type="subcellular location">
    <subcellularLocation>
        <location evidence="1">Fimbrium</location>
    </subcellularLocation>
</comment>
<dbReference type="RefSeq" id="WP_002462948.1">
    <property type="nucleotide sequence ID" value="NZ_BAFF01000001.1"/>
</dbReference>
<keyword evidence="4" id="KW-0281">Fimbrium</keyword>
<dbReference type="EMBL" id="BAFF01000001">
    <property type="protein sequence ID" value="GAB50369.1"/>
    <property type="molecule type" value="Genomic_DNA"/>
</dbReference>
<evidence type="ECO:0000256" key="3">
    <source>
        <dbReference type="ARBA" id="ARBA00022729"/>
    </source>
</evidence>
<dbReference type="SUPFAM" id="SSF49401">
    <property type="entry name" value="Bacterial adhesins"/>
    <property type="match status" value="1"/>
</dbReference>
<evidence type="ECO:0000313" key="7">
    <source>
        <dbReference type="EMBL" id="GAB50369.1"/>
    </source>
</evidence>
<dbReference type="GO" id="GO:0043709">
    <property type="term" value="P:cell adhesion involved in single-species biofilm formation"/>
    <property type="evidence" value="ECO:0007669"/>
    <property type="project" value="TreeGrafter"/>
</dbReference>
<keyword evidence="8" id="KW-1185">Reference proteome</keyword>
<proteinExistence type="inferred from homology"/>
<feature type="signal peptide" evidence="5">
    <location>
        <begin position="1"/>
        <end position="25"/>
    </location>
</feature>
<name>H5UWT8_ATLHE</name>
<evidence type="ECO:0000259" key="6">
    <source>
        <dbReference type="Pfam" id="PF00419"/>
    </source>
</evidence>
<protein>
    <submittedName>
        <fullName evidence="7">Putative fimbrial-like protein</fullName>
    </submittedName>
</protein>
<dbReference type="eggNOG" id="COG3539">
    <property type="taxonomic scope" value="Bacteria"/>
</dbReference>
<dbReference type="Pfam" id="PF00419">
    <property type="entry name" value="Fimbrial"/>
    <property type="match status" value="1"/>
</dbReference>
<feature type="chain" id="PRO_5003600326" evidence="5">
    <location>
        <begin position="26"/>
        <end position="195"/>
    </location>
</feature>
<dbReference type="GeneID" id="92829006"/>
<feature type="domain" description="Fimbrial-type adhesion" evidence="6">
    <location>
        <begin position="33"/>
        <end position="194"/>
    </location>
</feature>
<evidence type="ECO:0000256" key="1">
    <source>
        <dbReference type="ARBA" id="ARBA00004561"/>
    </source>
</evidence>
<evidence type="ECO:0000256" key="5">
    <source>
        <dbReference type="SAM" id="SignalP"/>
    </source>
</evidence>
<dbReference type="InterPro" id="IPR036937">
    <property type="entry name" value="Adhesion_dom_fimbrial_sf"/>
</dbReference>
<dbReference type="Gene3D" id="2.60.40.1090">
    <property type="entry name" value="Fimbrial-type adhesion domain"/>
    <property type="match status" value="1"/>
</dbReference>
<evidence type="ECO:0000256" key="2">
    <source>
        <dbReference type="ARBA" id="ARBA00006671"/>
    </source>
</evidence>
<keyword evidence="3 5" id="KW-0732">Signal</keyword>
<accession>H5UWT8</accession>
<dbReference type="Proteomes" id="UP000010297">
    <property type="component" value="Unassembled WGS sequence"/>
</dbReference>
<evidence type="ECO:0000313" key="8">
    <source>
        <dbReference type="Proteomes" id="UP000010297"/>
    </source>
</evidence>